<proteinExistence type="predicted"/>
<evidence type="ECO:0000256" key="2">
    <source>
        <dbReference type="SAM" id="Phobius"/>
    </source>
</evidence>
<keyword evidence="2" id="KW-0812">Transmembrane</keyword>
<organism evidence="3 4">
    <name type="scientific">Collimonas arenae</name>
    <dbReference type="NCBI Taxonomy" id="279058"/>
    <lineage>
        <taxon>Bacteria</taxon>
        <taxon>Pseudomonadati</taxon>
        <taxon>Pseudomonadota</taxon>
        <taxon>Betaproteobacteria</taxon>
        <taxon>Burkholderiales</taxon>
        <taxon>Oxalobacteraceae</taxon>
        <taxon>Collimonas</taxon>
    </lineage>
</organism>
<evidence type="ECO:0008006" key="5">
    <source>
        <dbReference type="Google" id="ProtNLM"/>
    </source>
</evidence>
<dbReference type="RefSeq" id="WP_061533827.1">
    <property type="nucleotide sequence ID" value="NZ_CP013233.1"/>
</dbReference>
<name>A0A127PSG7_9BURK</name>
<accession>A0A127PSG7</accession>
<gene>
    <name evidence="3" type="ORF">CAter282_2889</name>
</gene>
<sequence length="84" mass="8765">MHKFQFIRRQKGQGMTEYIIIVALIAIAAIGVYQAFGDVVRGQTSTAATTLAGATGTKGRTTTDAGGKAADAAGKSKKLSDFEK</sequence>
<feature type="transmembrane region" description="Helical" evidence="2">
    <location>
        <begin position="18"/>
        <end position="36"/>
    </location>
</feature>
<reference evidence="3 4" key="1">
    <citation type="submission" date="2015-11" db="EMBL/GenBank/DDBJ databases">
        <title>Exploring the genomic traits of fungus-feeding bacterial genus Collimonas.</title>
        <authorList>
            <person name="Song C."/>
            <person name="Schmidt R."/>
            <person name="de Jager V."/>
            <person name="Krzyzanowska D."/>
            <person name="Jongedijk E."/>
            <person name="Cankar K."/>
            <person name="Beekwilder J."/>
            <person name="van Veen A."/>
            <person name="de Boer W."/>
            <person name="van Veen J.A."/>
            <person name="Garbeva P."/>
        </authorList>
    </citation>
    <scope>NUCLEOTIDE SEQUENCE [LARGE SCALE GENOMIC DNA]</scope>
    <source>
        <strain evidence="3 4">Ter282</strain>
    </source>
</reference>
<keyword evidence="2" id="KW-1133">Transmembrane helix</keyword>
<evidence type="ECO:0000313" key="4">
    <source>
        <dbReference type="Proteomes" id="UP000071778"/>
    </source>
</evidence>
<feature type="region of interest" description="Disordered" evidence="1">
    <location>
        <begin position="47"/>
        <end position="84"/>
    </location>
</feature>
<keyword evidence="4" id="KW-1185">Reference proteome</keyword>
<feature type="compositionally biased region" description="Low complexity" evidence="1">
    <location>
        <begin position="47"/>
        <end position="73"/>
    </location>
</feature>
<dbReference type="Proteomes" id="UP000071778">
    <property type="component" value="Chromosome"/>
</dbReference>
<evidence type="ECO:0000256" key="1">
    <source>
        <dbReference type="SAM" id="MobiDB-lite"/>
    </source>
</evidence>
<evidence type="ECO:0000313" key="3">
    <source>
        <dbReference type="EMBL" id="AMP10613.1"/>
    </source>
</evidence>
<dbReference type="PATRIC" id="fig|279058.17.peg.3147"/>
<dbReference type="EMBL" id="CP013235">
    <property type="protein sequence ID" value="AMP10613.1"/>
    <property type="molecule type" value="Genomic_DNA"/>
</dbReference>
<dbReference type="AlphaFoldDB" id="A0A127PSG7"/>
<keyword evidence="2" id="KW-0472">Membrane</keyword>
<protein>
    <recommendedName>
        <fullName evidence="5">Pilus assembly protein</fullName>
    </recommendedName>
</protein>